<keyword evidence="2" id="KW-0472">Membrane</keyword>
<dbReference type="AlphaFoldDB" id="A0A409YIG4"/>
<gene>
    <name evidence="3" type="ORF">CVT24_002236</name>
</gene>
<dbReference type="EMBL" id="NHTK01001141">
    <property type="protein sequence ID" value="PPR02823.1"/>
    <property type="molecule type" value="Genomic_DNA"/>
</dbReference>
<feature type="compositionally biased region" description="Pro residues" evidence="1">
    <location>
        <begin position="174"/>
        <end position="214"/>
    </location>
</feature>
<evidence type="ECO:0000256" key="1">
    <source>
        <dbReference type="SAM" id="MobiDB-lite"/>
    </source>
</evidence>
<evidence type="ECO:0000313" key="3">
    <source>
        <dbReference type="EMBL" id="PPR02823.1"/>
    </source>
</evidence>
<keyword evidence="2" id="KW-1133">Transmembrane helix</keyword>
<proteinExistence type="predicted"/>
<evidence type="ECO:0000313" key="4">
    <source>
        <dbReference type="Proteomes" id="UP000284842"/>
    </source>
</evidence>
<feature type="transmembrane region" description="Helical" evidence="2">
    <location>
        <begin position="364"/>
        <end position="385"/>
    </location>
</feature>
<name>A0A409YIG4_9AGAR</name>
<keyword evidence="4" id="KW-1185">Reference proteome</keyword>
<dbReference type="InParanoid" id="A0A409YIG4"/>
<keyword evidence="2" id="KW-0812">Transmembrane</keyword>
<comment type="caution">
    <text evidence="3">The sequence shown here is derived from an EMBL/GenBank/DDBJ whole genome shotgun (WGS) entry which is preliminary data.</text>
</comment>
<accession>A0A409YIG4</accession>
<feature type="compositionally biased region" description="Low complexity" evidence="1">
    <location>
        <begin position="250"/>
        <end position="264"/>
    </location>
</feature>
<dbReference type="Proteomes" id="UP000284842">
    <property type="component" value="Unassembled WGS sequence"/>
</dbReference>
<protein>
    <submittedName>
        <fullName evidence="3">Uncharacterized protein</fullName>
    </submittedName>
</protein>
<dbReference type="STRING" id="181874.A0A409YIG4"/>
<feature type="compositionally biased region" description="Low complexity" evidence="1">
    <location>
        <begin position="118"/>
        <end position="173"/>
    </location>
</feature>
<dbReference type="OrthoDB" id="3261666at2759"/>
<feature type="region of interest" description="Disordered" evidence="1">
    <location>
        <begin position="1"/>
        <end position="264"/>
    </location>
</feature>
<sequence length="463" mass="48666">MAPLAGKPPFATDEPDSYYESSPQPRTRPPPPDNPNKRSSAYDVYDNYLKEDSSKLSAPSNNNNSPGNRTSGIGAMLMNLGDDDDDDDSDDDDNNPFSSRAHAKPAAAVPSTPTSKHAALAAAIAPSSSSSSSSSHPSTSRPSQEQQPRPSTSSANPANPFNSPPRGASAGAKPPGPGNHPPPPQMSMNGPPPSILQRPPPGPQPIAAPRPGYPAPIAALNLARPEPILTRGPQNPFESPAASPMRPQFAIAPSVPGSPAPSAATPHPLLPPVTPITPVFIKPAIPAPQSIKFEDGVATPRPAKTIMRGDREETLLPSRGEKGDDFWRRFSIVAKEENRKPSALKESSWLKKMQSGSSRHSRSVWIVGIILIVLIAGGVGFGVYATRNSPDNQAPTILGGADTKATAGPDTATTSVNGKGGASSTVLHVSPTFTVDRRDVGPEVTGVPVVRRHKGYKKRLEEW</sequence>
<evidence type="ECO:0000256" key="2">
    <source>
        <dbReference type="SAM" id="Phobius"/>
    </source>
</evidence>
<organism evidence="3 4">
    <name type="scientific">Panaeolus cyanescens</name>
    <dbReference type="NCBI Taxonomy" id="181874"/>
    <lineage>
        <taxon>Eukaryota</taxon>
        <taxon>Fungi</taxon>
        <taxon>Dikarya</taxon>
        <taxon>Basidiomycota</taxon>
        <taxon>Agaricomycotina</taxon>
        <taxon>Agaricomycetes</taxon>
        <taxon>Agaricomycetidae</taxon>
        <taxon>Agaricales</taxon>
        <taxon>Agaricineae</taxon>
        <taxon>Galeropsidaceae</taxon>
        <taxon>Panaeolus</taxon>
    </lineage>
</organism>
<feature type="compositionally biased region" description="Acidic residues" evidence="1">
    <location>
        <begin position="81"/>
        <end position="94"/>
    </location>
</feature>
<reference evidence="3 4" key="1">
    <citation type="journal article" date="2018" name="Evol. Lett.">
        <title>Horizontal gene cluster transfer increased hallucinogenic mushroom diversity.</title>
        <authorList>
            <person name="Reynolds H.T."/>
            <person name="Vijayakumar V."/>
            <person name="Gluck-Thaler E."/>
            <person name="Korotkin H.B."/>
            <person name="Matheny P.B."/>
            <person name="Slot J.C."/>
        </authorList>
    </citation>
    <scope>NUCLEOTIDE SEQUENCE [LARGE SCALE GENOMIC DNA]</scope>
    <source>
        <strain evidence="3 4">2629</strain>
    </source>
</reference>
<feature type="compositionally biased region" description="Low complexity" evidence="1">
    <location>
        <begin position="55"/>
        <end position="68"/>
    </location>
</feature>